<dbReference type="PANTHER" id="PTHR11117:SF6">
    <property type="entry name" value="SYNTHETASE SUBUNIT ALPHA, PUTATIVE (AFU_ORTHOLOGUE AFUA_1G10830)-RELATED"/>
    <property type="match status" value="1"/>
</dbReference>
<dbReference type="GO" id="GO:0004776">
    <property type="term" value="F:succinate-CoA ligase (GDP-forming) activity"/>
    <property type="evidence" value="ECO:0007669"/>
    <property type="project" value="TreeGrafter"/>
</dbReference>
<sequence length="500" mass="52940">MLKTQSKSRLVGANAPGIISAIGRCRIGFQPLPCFSPGHVGVVAKSGTLSYETVAALTRAGLGQSLCISMGGDVIAGTSFVDALNVFEHDSDTEGMIVVGEVGGRAEEEAAEWIKEYRKRTAKPKPIAALVGGKLAPTDRVMGHAGAWPAPGENLAEVKAQLLENAGAVMVDHPAKFGNVMKGLLAESGRNIQNTHGIETTREANSNEDPRYASITVDRTARSPAFVVSPTTHPRHIHARARYIPFDYRTGPTQETLSRALEQLHMDAAPPGAKAATHRLLETLWTLFRKYEGVSLSTHLAVAADADALLTYSPAFTFDDAAFRSCNRHASLHALRDTGPEAIDPDELGAEAAGIVYVKLGLESADPSAHNIGTLVNGAGLAMNTVDALALPPHHGRAANFLDTGGKATAATVKRGFELLLADARVRVVFVNIFGGLTLADMIADGILLAFRELGLEGRGLPVVVRLRGTNEAEGQRILAESGLKVFAMIMGYTGDCECT</sequence>
<dbReference type="PRINTS" id="PR01798">
    <property type="entry name" value="SCOASYNTHASE"/>
</dbReference>
<dbReference type="Pfam" id="PF00549">
    <property type="entry name" value="Ligase_CoA"/>
    <property type="match status" value="2"/>
</dbReference>
<organism evidence="2 3">
    <name type="scientific">Diplodia seriata</name>
    <dbReference type="NCBI Taxonomy" id="420778"/>
    <lineage>
        <taxon>Eukaryota</taxon>
        <taxon>Fungi</taxon>
        <taxon>Dikarya</taxon>
        <taxon>Ascomycota</taxon>
        <taxon>Pezizomycotina</taxon>
        <taxon>Dothideomycetes</taxon>
        <taxon>Dothideomycetes incertae sedis</taxon>
        <taxon>Botryosphaeriales</taxon>
        <taxon>Botryosphaeriaceae</taxon>
        <taxon>Diplodia</taxon>
    </lineage>
</organism>
<reference evidence="2 3" key="2">
    <citation type="submission" date="2015-05" db="EMBL/GenBank/DDBJ databases">
        <title>Distinctive expansion of gene families associated with plant cell wall degradation and secondary metabolism in the genomes of grapevine trunk pathogens.</title>
        <authorList>
            <person name="Lawrence D.P."/>
            <person name="Travadon R."/>
            <person name="Rolshausen P.E."/>
            <person name="Baumgartner K."/>
        </authorList>
    </citation>
    <scope>NUCLEOTIDE SEQUENCE [LARGE SCALE GENOMIC DNA]</scope>
    <source>
        <strain evidence="2">DS831</strain>
    </source>
</reference>
<dbReference type="SUPFAM" id="SSF52210">
    <property type="entry name" value="Succinyl-CoA synthetase domains"/>
    <property type="match status" value="2"/>
</dbReference>
<dbReference type="GO" id="GO:0009361">
    <property type="term" value="C:succinate-CoA ligase complex (ADP-forming)"/>
    <property type="evidence" value="ECO:0007669"/>
    <property type="project" value="TreeGrafter"/>
</dbReference>
<dbReference type="PANTHER" id="PTHR11117">
    <property type="entry name" value="SUCCINYL-COA LIGASE SUBUNIT ALPHA"/>
    <property type="match status" value="1"/>
</dbReference>
<dbReference type="Gene3D" id="3.30.470.20">
    <property type="entry name" value="ATP-grasp fold, B domain"/>
    <property type="match status" value="1"/>
</dbReference>
<proteinExistence type="predicted"/>
<feature type="domain" description="ATP-citrate synthase/succinyl-CoA ligase C-terminal" evidence="1">
    <location>
        <begin position="44"/>
        <end position="169"/>
    </location>
</feature>
<dbReference type="GO" id="GO:0006099">
    <property type="term" value="P:tricarboxylic acid cycle"/>
    <property type="evidence" value="ECO:0007669"/>
    <property type="project" value="TreeGrafter"/>
</dbReference>
<reference evidence="2 3" key="1">
    <citation type="submission" date="2015-03" db="EMBL/GenBank/DDBJ databases">
        <authorList>
            <person name="Morales-Cruz A."/>
            <person name="Amrine K.C."/>
            <person name="Cantu D."/>
        </authorList>
    </citation>
    <scope>NUCLEOTIDE SEQUENCE [LARGE SCALE GENOMIC DNA]</scope>
    <source>
        <strain evidence="2">DS831</strain>
    </source>
</reference>
<dbReference type="GO" id="GO:0005739">
    <property type="term" value="C:mitochondrion"/>
    <property type="evidence" value="ECO:0007669"/>
    <property type="project" value="TreeGrafter"/>
</dbReference>
<comment type="caution">
    <text evidence="2">The sequence shown here is derived from an EMBL/GenBank/DDBJ whole genome shotgun (WGS) entry which is preliminary data.</text>
</comment>
<dbReference type="AlphaFoldDB" id="A0A0G2DVV9"/>
<dbReference type="Gene3D" id="3.40.50.261">
    <property type="entry name" value="Succinyl-CoA synthetase domains"/>
    <property type="match status" value="2"/>
</dbReference>
<dbReference type="InterPro" id="IPR005811">
    <property type="entry name" value="SUCC_ACL_C"/>
</dbReference>
<feature type="domain" description="ATP-citrate synthase/succinyl-CoA ligase C-terminal" evidence="1">
    <location>
        <begin position="375"/>
        <end position="487"/>
    </location>
</feature>
<dbReference type="GO" id="GO:0004775">
    <property type="term" value="F:succinate-CoA ligase (ADP-forming) activity"/>
    <property type="evidence" value="ECO:0007669"/>
    <property type="project" value="TreeGrafter"/>
</dbReference>
<dbReference type="Proteomes" id="UP000034182">
    <property type="component" value="Unassembled WGS sequence"/>
</dbReference>
<accession>A0A0G2DVV9</accession>
<protein>
    <submittedName>
        <fullName evidence="2">Putative succinyl-ligase subunit alpha</fullName>
    </submittedName>
</protein>
<evidence type="ECO:0000313" key="3">
    <source>
        <dbReference type="Proteomes" id="UP000034182"/>
    </source>
</evidence>
<dbReference type="FunFam" id="3.40.50.261:FF:000017">
    <property type="entry name" value="Succinyl-CoA synthetase subunit alpha"/>
    <property type="match status" value="1"/>
</dbReference>
<name>A0A0G2DVV9_9PEZI</name>
<keyword evidence="2" id="KW-0436">Ligase</keyword>
<evidence type="ECO:0000313" key="2">
    <source>
        <dbReference type="EMBL" id="KKY15067.1"/>
    </source>
</evidence>
<dbReference type="InterPro" id="IPR016102">
    <property type="entry name" value="Succinyl-CoA_synth-like"/>
</dbReference>
<dbReference type="EMBL" id="LAQI01000202">
    <property type="protein sequence ID" value="KKY15067.1"/>
    <property type="molecule type" value="Genomic_DNA"/>
</dbReference>
<evidence type="ECO:0000259" key="1">
    <source>
        <dbReference type="Pfam" id="PF00549"/>
    </source>
</evidence>
<gene>
    <name evidence="2" type="ORF">UCDDS831_g07793</name>
</gene>